<reference evidence="2 3" key="1">
    <citation type="journal article" date="2018" name="Appl. Microbiol. Biotechnol.">
        <title>Co-cultivation of the strictly anaerobic methanogen Methanosarcina barkeri with aerobic methanotrophs in an oxygen-limited membrane bioreactor.</title>
        <authorList>
            <person name="In 't Zandt M.H."/>
            <person name="van den Bosch T.J.M."/>
            <person name="Rijkers R."/>
            <person name="van Kessel M.A.H.J."/>
            <person name="Jetten M.S.M."/>
            <person name="Welte C.U."/>
        </authorList>
    </citation>
    <scope>NUCLEOTIDE SEQUENCE [LARGE SCALE GENOMIC DNA]</scope>
    <source>
        <strain evidence="2 3">DSM 17706</strain>
    </source>
</reference>
<dbReference type="InterPro" id="IPR036388">
    <property type="entry name" value="WH-like_DNA-bd_sf"/>
</dbReference>
<dbReference type="Pfam" id="PF00753">
    <property type="entry name" value="Lactamase_B"/>
    <property type="match status" value="1"/>
</dbReference>
<evidence type="ECO:0000259" key="1">
    <source>
        <dbReference type="SMART" id="SM00849"/>
    </source>
</evidence>
<dbReference type="InterPro" id="IPR050662">
    <property type="entry name" value="Sec-metab_biosynth-thioest"/>
</dbReference>
<dbReference type="AlphaFoldDB" id="A0A2U1SPH1"/>
<dbReference type="PANTHER" id="PTHR23131:SF0">
    <property type="entry name" value="ENDORIBONUCLEASE LACTB2"/>
    <property type="match status" value="1"/>
</dbReference>
<keyword evidence="3" id="KW-1185">Reference proteome</keyword>
<organism evidence="2 3">
    <name type="scientific">Methylosinus sporium</name>
    <dbReference type="NCBI Taxonomy" id="428"/>
    <lineage>
        <taxon>Bacteria</taxon>
        <taxon>Pseudomonadati</taxon>
        <taxon>Pseudomonadota</taxon>
        <taxon>Alphaproteobacteria</taxon>
        <taxon>Hyphomicrobiales</taxon>
        <taxon>Methylocystaceae</taxon>
        <taxon>Methylosinus</taxon>
    </lineage>
</organism>
<gene>
    <name evidence="2" type="ORF">C5689_12870</name>
</gene>
<dbReference type="SMART" id="SM00849">
    <property type="entry name" value="Lactamase_B"/>
    <property type="match status" value="1"/>
</dbReference>
<accession>A0A2U1SPH1</accession>
<dbReference type="OrthoDB" id="9788263at2"/>
<name>A0A2U1SPH1_METSR</name>
<dbReference type="Gene3D" id="1.10.10.10">
    <property type="entry name" value="Winged helix-like DNA-binding domain superfamily/Winged helix DNA-binding domain"/>
    <property type="match status" value="1"/>
</dbReference>
<dbReference type="RefSeq" id="WP_108917675.1">
    <property type="nucleotide sequence ID" value="NZ_BGJY01000052.1"/>
</dbReference>
<evidence type="ECO:0000313" key="2">
    <source>
        <dbReference type="EMBL" id="PWB93511.1"/>
    </source>
</evidence>
<dbReference type="Pfam" id="PF17778">
    <property type="entry name" value="WHD_BLACT"/>
    <property type="match status" value="1"/>
</dbReference>
<dbReference type="InterPro" id="IPR036866">
    <property type="entry name" value="RibonucZ/Hydroxyglut_hydro"/>
</dbReference>
<comment type="caution">
    <text evidence="2">The sequence shown here is derived from an EMBL/GenBank/DDBJ whole genome shotgun (WGS) entry which is preliminary data.</text>
</comment>
<dbReference type="CDD" id="cd16278">
    <property type="entry name" value="metallo-hydrolase-like_MBL-fold"/>
    <property type="match status" value="1"/>
</dbReference>
<dbReference type="InterPro" id="IPR001279">
    <property type="entry name" value="Metallo-B-lactamas"/>
</dbReference>
<dbReference type="GO" id="GO:0016787">
    <property type="term" value="F:hydrolase activity"/>
    <property type="evidence" value="ECO:0007669"/>
    <property type="project" value="UniProtKB-KW"/>
</dbReference>
<dbReference type="Gene3D" id="3.60.15.10">
    <property type="entry name" value="Ribonuclease Z/Hydroxyacylglutathione hydrolase-like"/>
    <property type="match status" value="1"/>
</dbReference>
<dbReference type="PANTHER" id="PTHR23131">
    <property type="entry name" value="ENDORIBONUCLEASE LACTB2"/>
    <property type="match status" value="1"/>
</dbReference>
<dbReference type="EMBL" id="PUIV01000020">
    <property type="protein sequence ID" value="PWB93511.1"/>
    <property type="molecule type" value="Genomic_DNA"/>
</dbReference>
<protein>
    <submittedName>
        <fullName evidence="2">MBL fold metallo-hydrolase</fullName>
    </submittedName>
</protein>
<proteinExistence type="predicted"/>
<sequence length="303" mass="32875">MTPDDFLTTFDSPPGALQRVSRLTRRIVAPNPGAFTYTGTCSYILGEGEVAIIDPGPADASHIEALLAAIAGETLRYLLVTHTHRDHSPAARILAERTGATIAGCAPYAPPPDLSVTGPGLDASHDKSYAPDHLLADGDRLSFGSLAIEAVATPGHTTNHLCFALAEEATLFTGDHVMGWATTVIAPPDGSMSEYFASLEKLRRRDDRLYWPAHGGPVKEPQRYLRALRQHRQQREAAILERLEAGDETIAVMVARIYEGFDARLQKAAAFSVFAHLEDMIERGLARCEGPATLEARYFKSGE</sequence>
<feature type="domain" description="Metallo-beta-lactamase" evidence="1">
    <location>
        <begin position="38"/>
        <end position="214"/>
    </location>
</feature>
<keyword evidence="2" id="KW-0378">Hydrolase</keyword>
<dbReference type="SUPFAM" id="SSF56281">
    <property type="entry name" value="Metallo-hydrolase/oxidoreductase"/>
    <property type="match status" value="1"/>
</dbReference>
<dbReference type="Proteomes" id="UP000245137">
    <property type="component" value="Unassembled WGS sequence"/>
</dbReference>
<dbReference type="InterPro" id="IPR041516">
    <property type="entry name" value="LACTB2_WH"/>
</dbReference>
<evidence type="ECO:0000313" key="3">
    <source>
        <dbReference type="Proteomes" id="UP000245137"/>
    </source>
</evidence>